<accession>A0AAD1TL91</accession>
<dbReference type="EMBL" id="CAKOES020000058">
    <property type="protein sequence ID" value="CAH2329807.1"/>
    <property type="molecule type" value="Genomic_DNA"/>
</dbReference>
<reference evidence="2" key="1">
    <citation type="submission" date="2022-03" db="EMBL/GenBank/DDBJ databases">
        <authorList>
            <person name="Alioto T."/>
            <person name="Alioto T."/>
            <person name="Gomez Garrido J."/>
        </authorList>
    </citation>
    <scope>NUCLEOTIDE SEQUENCE</scope>
</reference>
<evidence type="ECO:0000313" key="3">
    <source>
        <dbReference type="Proteomes" id="UP001295444"/>
    </source>
</evidence>
<dbReference type="PANTHER" id="PTHR11505">
    <property type="entry name" value="L1 TRANSPOSABLE ELEMENT-RELATED"/>
    <property type="match status" value="1"/>
</dbReference>
<organism evidence="2 3">
    <name type="scientific">Pelobates cultripes</name>
    <name type="common">Western spadefoot toad</name>
    <dbReference type="NCBI Taxonomy" id="61616"/>
    <lineage>
        <taxon>Eukaryota</taxon>
        <taxon>Metazoa</taxon>
        <taxon>Chordata</taxon>
        <taxon>Craniata</taxon>
        <taxon>Vertebrata</taxon>
        <taxon>Euteleostomi</taxon>
        <taxon>Amphibia</taxon>
        <taxon>Batrachia</taxon>
        <taxon>Anura</taxon>
        <taxon>Pelobatoidea</taxon>
        <taxon>Pelobatidae</taxon>
        <taxon>Pelobates</taxon>
    </lineage>
</organism>
<feature type="compositionally biased region" description="Pro residues" evidence="1">
    <location>
        <begin position="314"/>
        <end position="324"/>
    </location>
</feature>
<dbReference type="AlphaFoldDB" id="A0AAD1TL91"/>
<protein>
    <submittedName>
        <fullName evidence="2">Uncharacterized protein</fullName>
    </submittedName>
</protein>
<comment type="caution">
    <text evidence="2">The sequence shown here is derived from an EMBL/GenBank/DDBJ whole genome shotgun (WGS) entry which is preliminary data.</text>
</comment>
<feature type="region of interest" description="Disordered" evidence="1">
    <location>
        <begin position="1"/>
        <end position="30"/>
    </location>
</feature>
<proteinExistence type="predicted"/>
<dbReference type="InterPro" id="IPR004244">
    <property type="entry name" value="Transposase_22"/>
</dbReference>
<gene>
    <name evidence="2" type="ORF">PECUL_23A032103</name>
</gene>
<evidence type="ECO:0000313" key="2">
    <source>
        <dbReference type="EMBL" id="CAH2329807.1"/>
    </source>
</evidence>
<name>A0AAD1TL91_PELCU</name>
<sequence>MEAPDPTANSPSATPAKFSPAPSDSPEAQGTLEGDLRAILPTLLMKVDLEALSDHLSQVIRDVLTQVKADITSIDTRLMATESETRALHMEADAVASTIKGCETSLAHITTWVDDLDNRRHRMNLRVRGVKEMGPNENIPEILCTVFSLALGGQQPRLGLVRAHCALRATPAPGDQPRNIICCLDNFNLKEDILRNARRMGNIRLDNQVVTVYQDLSHYTLLAKKALRPVNAALQAAGIPYRWGYPFSLSAHRGQELHTIKTPADVQGFQHSLGLPPARVQNWLTHQFIQQAAGPLPPPPDRSASRDHTQRRYPGPPGPTRPEE</sequence>
<keyword evidence="3" id="KW-1185">Reference proteome</keyword>
<dbReference type="Gene3D" id="3.30.70.1820">
    <property type="entry name" value="L1 transposable element, RRM domain"/>
    <property type="match status" value="1"/>
</dbReference>
<dbReference type="Proteomes" id="UP001295444">
    <property type="component" value="Unassembled WGS sequence"/>
</dbReference>
<evidence type="ECO:0000256" key="1">
    <source>
        <dbReference type="SAM" id="MobiDB-lite"/>
    </source>
</evidence>
<feature type="region of interest" description="Disordered" evidence="1">
    <location>
        <begin position="291"/>
        <end position="324"/>
    </location>
</feature>